<feature type="transmembrane region" description="Helical" evidence="8">
    <location>
        <begin position="52"/>
        <end position="80"/>
    </location>
</feature>
<dbReference type="GO" id="GO:0046872">
    <property type="term" value="F:metal ion binding"/>
    <property type="evidence" value="ECO:0007669"/>
    <property type="project" value="UniProtKB-KW"/>
</dbReference>
<feature type="transmembrane region" description="Helical" evidence="8">
    <location>
        <begin position="125"/>
        <end position="143"/>
    </location>
</feature>
<proteinExistence type="predicted"/>
<dbReference type="NCBIfam" id="TIGR02163">
    <property type="entry name" value="napH"/>
    <property type="match status" value="1"/>
</dbReference>
<dbReference type="Gene3D" id="3.30.70.20">
    <property type="match status" value="1"/>
</dbReference>
<accession>A0A1W1C9N1</accession>
<keyword evidence="2" id="KW-0004">4Fe-4S</keyword>
<evidence type="ECO:0000256" key="8">
    <source>
        <dbReference type="SAM" id="Phobius"/>
    </source>
</evidence>
<feature type="transmembrane region" description="Helical" evidence="8">
    <location>
        <begin position="155"/>
        <end position="176"/>
    </location>
</feature>
<dbReference type="SUPFAM" id="SSF54862">
    <property type="entry name" value="4Fe-4S ferredoxins"/>
    <property type="match status" value="1"/>
</dbReference>
<dbReference type="GO" id="GO:0005886">
    <property type="term" value="C:plasma membrane"/>
    <property type="evidence" value="ECO:0007669"/>
    <property type="project" value="TreeGrafter"/>
</dbReference>
<feature type="transmembrane region" description="Helical" evidence="8">
    <location>
        <begin position="12"/>
        <end position="32"/>
    </location>
</feature>
<dbReference type="InterPro" id="IPR017896">
    <property type="entry name" value="4Fe4S_Fe-S-bd"/>
</dbReference>
<evidence type="ECO:0000256" key="5">
    <source>
        <dbReference type="ARBA" id="ARBA00022982"/>
    </source>
</evidence>
<evidence type="ECO:0000256" key="4">
    <source>
        <dbReference type="ARBA" id="ARBA00022737"/>
    </source>
</evidence>
<keyword evidence="5" id="KW-0249">Electron transport</keyword>
<sequence>MKNLKYLLLRRITQIGLLVLYFGANAYGWTLLKGTFGSSLLFGVIPLADPYTTLQVLATGFVLGTDVLLGALIITLFYMIVGGRAFCSWVCPINMVTDLANWLRRKLNLDREEVNYRFLKRRARYWIMVLGLIVSAIVGIAAFEALSPITIMQRGIIFGFGAGISVVIAIFLFDLFGVKNGWCGHLCPLGATYSLIGKASLIRVKHDHEACTNCMECKIVCPENQVLHMINKESISVTDGECTNCGRCIDVCNDNALEFGIRSFTNSKSTKEKK</sequence>
<keyword evidence="1" id="KW-0813">Transport</keyword>
<keyword evidence="8" id="KW-0472">Membrane</keyword>
<name>A0A1W1C9N1_9ZZZZ</name>
<dbReference type="InterPro" id="IPR051684">
    <property type="entry name" value="Electron_Trans/Redox"/>
</dbReference>
<gene>
    <name evidence="10" type="ORF">MNB_SV-8-621</name>
</gene>
<evidence type="ECO:0000256" key="7">
    <source>
        <dbReference type="ARBA" id="ARBA00023014"/>
    </source>
</evidence>
<dbReference type="Pfam" id="PF13237">
    <property type="entry name" value="Fer4_10"/>
    <property type="match status" value="1"/>
</dbReference>
<evidence type="ECO:0000256" key="6">
    <source>
        <dbReference type="ARBA" id="ARBA00023004"/>
    </source>
</evidence>
<evidence type="ECO:0000256" key="2">
    <source>
        <dbReference type="ARBA" id="ARBA00022485"/>
    </source>
</evidence>
<dbReference type="Pfam" id="PF12801">
    <property type="entry name" value="Fer4_5"/>
    <property type="match status" value="2"/>
</dbReference>
<dbReference type="NCBIfam" id="NF007013">
    <property type="entry name" value="PRK09477.1"/>
    <property type="match status" value="1"/>
</dbReference>
<keyword evidence="7" id="KW-0411">Iron-sulfur</keyword>
<keyword evidence="8" id="KW-1133">Transmembrane helix</keyword>
<dbReference type="PROSITE" id="PS51379">
    <property type="entry name" value="4FE4S_FER_2"/>
    <property type="match status" value="2"/>
</dbReference>
<dbReference type="GO" id="GO:0051539">
    <property type="term" value="F:4 iron, 4 sulfur cluster binding"/>
    <property type="evidence" value="ECO:0007669"/>
    <property type="project" value="UniProtKB-KW"/>
</dbReference>
<feature type="domain" description="4Fe-4S ferredoxin-type" evidence="9">
    <location>
        <begin position="233"/>
        <end position="262"/>
    </location>
</feature>
<evidence type="ECO:0000256" key="1">
    <source>
        <dbReference type="ARBA" id="ARBA00022448"/>
    </source>
</evidence>
<dbReference type="InterPro" id="IPR011886">
    <property type="entry name" value="NapH_MauN"/>
</dbReference>
<reference evidence="10" key="1">
    <citation type="submission" date="2016-10" db="EMBL/GenBank/DDBJ databases">
        <authorList>
            <person name="de Groot N.N."/>
        </authorList>
    </citation>
    <scope>NUCLEOTIDE SEQUENCE</scope>
</reference>
<keyword evidence="4" id="KW-0677">Repeat</keyword>
<dbReference type="PANTHER" id="PTHR30176">
    <property type="entry name" value="FERREDOXIN-TYPE PROTEIN NAPH"/>
    <property type="match status" value="1"/>
</dbReference>
<dbReference type="AlphaFoldDB" id="A0A1W1C9N1"/>
<keyword evidence="3" id="KW-0479">Metal-binding</keyword>
<evidence type="ECO:0000259" key="9">
    <source>
        <dbReference type="PROSITE" id="PS51379"/>
    </source>
</evidence>
<dbReference type="PANTHER" id="PTHR30176:SF3">
    <property type="entry name" value="FERREDOXIN-TYPE PROTEIN NAPH"/>
    <property type="match status" value="1"/>
</dbReference>
<evidence type="ECO:0000256" key="3">
    <source>
        <dbReference type="ARBA" id="ARBA00022723"/>
    </source>
</evidence>
<organism evidence="10">
    <name type="scientific">hydrothermal vent metagenome</name>
    <dbReference type="NCBI Taxonomy" id="652676"/>
    <lineage>
        <taxon>unclassified sequences</taxon>
        <taxon>metagenomes</taxon>
        <taxon>ecological metagenomes</taxon>
    </lineage>
</organism>
<keyword evidence="6" id="KW-0408">Iron</keyword>
<dbReference type="EMBL" id="FPHD01000060">
    <property type="protein sequence ID" value="SFV62548.1"/>
    <property type="molecule type" value="Genomic_DNA"/>
</dbReference>
<evidence type="ECO:0000313" key="10">
    <source>
        <dbReference type="EMBL" id="SFV62548.1"/>
    </source>
</evidence>
<protein>
    <submittedName>
        <fullName evidence="10">Polyferredoxin NapH (Periplasmic nitrate reductase)</fullName>
    </submittedName>
</protein>
<feature type="domain" description="4Fe-4S ferredoxin-type" evidence="9">
    <location>
        <begin position="202"/>
        <end position="232"/>
    </location>
</feature>
<keyword evidence="8" id="KW-0812">Transmembrane</keyword>